<evidence type="ECO:0000256" key="4">
    <source>
        <dbReference type="ARBA" id="ARBA00022989"/>
    </source>
</evidence>
<evidence type="ECO:0000256" key="5">
    <source>
        <dbReference type="ARBA" id="ARBA00023136"/>
    </source>
</evidence>
<evidence type="ECO:0000256" key="6">
    <source>
        <dbReference type="ARBA" id="ARBA00038076"/>
    </source>
</evidence>
<feature type="transmembrane region" description="Helical" evidence="7">
    <location>
        <begin position="756"/>
        <end position="778"/>
    </location>
</feature>
<comment type="similarity">
    <text evidence="6">Belongs to the ABC-4 integral membrane protein family.</text>
</comment>
<protein>
    <submittedName>
        <fullName evidence="9">FtsX-like permease family protein</fullName>
    </submittedName>
</protein>
<comment type="caution">
    <text evidence="9">The sequence shown here is derived from an EMBL/GenBank/DDBJ whole genome shotgun (WGS) entry which is preliminary data.</text>
</comment>
<name>A0ABV3DJ80_9ACTN</name>
<feature type="transmembrane region" description="Helical" evidence="7">
    <location>
        <begin position="294"/>
        <end position="316"/>
    </location>
</feature>
<accession>A0ABV3DJ80</accession>
<reference evidence="9 10" key="1">
    <citation type="submission" date="2024-06" db="EMBL/GenBank/DDBJ databases">
        <title>The Natural Products Discovery Center: Release of the First 8490 Sequenced Strains for Exploring Actinobacteria Biosynthetic Diversity.</title>
        <authorList>
            <person name="Kalkreuter E."/>
            <person name="Kautsar S.A."/>
            <person name="Yang D."/>
            <person name="Bader C.D."/>
            <person name="Teijaro C.N."/>
            <person name="Fluegel L."/>
            <person name="Davis C.M."/>
            <person name="Simpson J.R."/>
            <person name="Lauterbach L."/>
            <person name="Steele A.D."/>
            <person name="Gui C."/>
            <person name="Meng S."/>
            <person name="Li G."/>
            <person name="Viehrig K."/>
            <person name="Ye F."/>
            <person name="Su P."/>
            <person name="Kiefer A.F."/>
            <person name="Nichols A."/>
            <person name="Cepeda A.J."/>
            <person name="Yan W."/>
            <person name="Fan B."/>
            <person name="Jiang Y."/>
            <person name="Adhikari A."/>
            <person name="Zheng C.-J."/>
            <person name="Schuster L."/>
            <person name="Cowan T.M."/>
            <person name="Smanski M.J."/>
            <person name="Chevrette M.G."/>
            <person name="De Carvalho L.P.S."/>
            <person name="Shen B."/>
        </authorList>
    </citation>
    <scope>NUCLEOTIDE SEQUENCE [LARGE SCALE GENOMIC DNA]</scope>
    <source>
        <strain evidence="9 10">NPDC048946</strain>
    </source>
</reference>
<proteinExistence type="inferred from homology"/>
<keyword evidence="4 7" id="KW-1133">Transmembrane helix</keyword>
<keyword evidence="2" id="KW-1003">Cell membrane</keyword>
<feature type="transmembrane region" description="Helical" evidence="7">
    <location>
        <begin position="30"/>
        <end position="50"/>
    </location>
</feature>
<feature type="transmembrane region" description="Helical" evidence="7">
    <location>
        <begin position="337"/>
        <end position="355"/>
    </location>
</feature>
<evidence type="ECO:0000256" key="1">
    <source>
        <dbReference type="ARBA" id="ARBA00004651"/>
    </source>
</evidence>
<sequence>MSSEAARPRQWLHDVGMGARFAVSGGRSGLLRTALTMLGIALGTGLLLLATSVPNMLDARNTRGSERMDQIVAEGTPAGPQTLLVVKADTKFRGQEIRGRLLQAEGDRPVVPPGLGELPGAGTMLVSPALDDLLRSSSGTLLRERLPYPIAGHIGDAGLTGPAELAYYVGSASLTPEQADRVDGFGSGETPEPLGPLLTLLAVTVFVALLSPVIVFVAVASRFGSSTRDRRMAVLRLVGADRRMMRRLVAGEALATAVGGTAVGLAFFLVGRQFVRGIELWDVSVFPGDIKPPIGLGALVLVAVPAVSVAAGLLALRGLTVEPLGVARRAAPAPRHAWLRLLPAALGLALLLPLLRDARADTAMNVYQLSGGILLVLIGVTAILPWAVRTLTARLGAGPTPWLLGMRRLHAETAASVRVVNGIAVAVAGAIAVQTLLTGLESTFTTPTGQRVDLADSYVSLSTGDDSAARLRELATTPGVASFVPYAESAASKSTDAAPTETVVVADCPALREIADITDCTAGDVFTMPPAPDSRRAPVLGEPRVDGVDPEWGPSFTEAGALGPGSRVTLDLPGAPDRKIEWTVPTTAKRIESVRGQMLASGGGLYATPEALAGSGYRILEARAYVKVDLTVPDGLEHLRTAVMRADPGAYVSTLEASTEARKYTNIKRGLFVGATVTLMLIAASMLVSTLEQLREQRRPLAVLAALGTPHRTLALSVLAQTIVPLAVGLVLAVAGGIGLGSLLLSLAARPPQVDWAYVGSVAGLGGAAVLAVALVGLPPLWRLVRPDNLRTE</sequence>
<feature type="transmembrane region" description="Helical" evidence="7">
    <location>
        <begin position="197"/>
        <end position="221"/>
    </location>
</feature>
<comment type="subcellular location">
    <subcellularLocation>
        <location evidence="1">Cell membrane</location>
        <topology evidence="1">Multi-pass membrane protein</topology>
    </subcellularLocation>
</comment>
<evidence type="ECO:0000313" key="9">
    <source>
        <dbReference type="EMBL" id="MEU8135492.1"/>
    </source>
</evidence>
<dbReference type="PANTHER" id="PTHR30572">
    <property type="entry name" value="MEMBRANE COMPONENT OF TRANSPORTER-RELATED"/>
    <property type="match status" value="1"/>
</dbReference>
<keyword evidence="3 7" id="KW-0812">Transmembrane</keyword>
<keyword evidence="10" id="KW-1185">Reference proteome</keyword>
<feature type="transmembrane region" description="Helical" evidence="7">
    <location>
        <begin position="671"/>
        <end position="691"/>
    </location>
</feature>
<evidence type="ECO:0000259" key="8">
    <source>
        <dbReference type="Pfam" id="PF02687"/>
    </source>
</evidence>
<dbReference type="PANTHER" id="PTHR30572:SF4">
    <property type="entry name" value="ABC TRANSPORTER PERMEASE YTRF"/>
    <property type="match status" value="1"/>
</dbReference>
<feature type="transmembrane region" description="Helical" evidence="7">
    <location>
        <begin position="723"/>
        <end position="749"/>
    </location>
</feature>
<feature type="transmembrane region" description="Helical" evidence="7">
    <location>
        <begin position="367"/>
        <end position="388"/>
    </location>
</feature>
<dbReference type="InterPro" id="IPR003838">
    <property type="entry name" value="ABC3_permease_C"/>
</dbReference>
<feature type="transmembrane region" description="Helical" evidence="7">
    <location>
        <begin position="253"/>
        <end position="274"/>
    </location>
</feature>
<gene>
    <name evidence="9" type="ORF">AB0C36_18460</name>
</gene>
<dbReference type="EMBL" id="JBEZFP010000044">
    <property type="protein sequence ID" value="MEU8135492.1"/>
    <property type="molecule type" value="Genomic_DNA"/>
</dbReference>
<evidence type="ECO:0000256" key="7">
    <source>
        <dbReference type="SAM" id="Phobius"/>
    </source>
</evidence>
<evidence type="ECO:0000313" key="10">
    <source>
        <dbReference type="Proteomes" id="UP001551482"/>
    </source>
</evidence>
<dbReference type="InterPro" id="IPR050250">
    <property type="entry name" value="Macrolide_Exporter_MacB"/>
</dbReference>
<feature type="domain" description="ABC3 transporter permease C-terminal" evidence="8">
    <location>
        <begin position="206"/>
        <end position="317"/>
    </location>
</feature>
<evidence type="ECO:0000256" key="2">
    <source>
        <dbReference type="ARBA" id="ARBA00022475"/>
    </source>
</evidence>
<dbReference type="Proteomes" id="UP001551482">
    <property type="component" value="Unassembled WGS sequence"/>
</dbReference>
<organism evidence="9 10">
    <name type="scientific">Streptodolium elevatio</name>
    <dbReference type="NCBI Taxonomy" id="3157996"/>
    <lineage>
        <taxon>Bacteria</taxon>
        <taxon>Bacillati</taxon>
        <taxon>Actinomycetota</taxon>
        <taxon>Actinomycetes</taxon>
        <taxon>Kitasatosporales</taxon>
        <taxon>Streptomycetaceae</taxon>
        <taxon>Streptodolium</taxon>
    </lineage>
</organism>
<keyword evidence="5 7" id="KW-0472">Membrane</keyword>
<evidence type="ECO:0000256" key="3">
    <source>
        <dbReference type="ARBA" id="ARBA00022692"/>
    </source>
</evidence>
<dbReference type="Pfam" id="PF02687">
    <property type="entry name" value="FtsX"/>
    <property type="match status" value="2"/>
</dbReference>
<feature type="domain" description="ABC3 transporter permease C-terminal" evidence="8">
    <location>
        <begin position="674"/>
        <end position="786"/>
    </location>
</feature>
<dbReference type="RefSeq" id="WP_358355287.1">
    <property type="nucleotide sequence ID" value="NZ_JBEZFP010000044.1"/>
</dbReference>